<reference evidence="2" key="1">
    <citation type="submission" date="2019-08" db="EMBL/GenBank/DDBJ databases">
        <title>Complete genome sequence of a mangrove-derived Streptomyces xiamenensis.</title>
        <authorList>
            <person name="Xu J."/>
        </authorList>
    </citation>
    <scope>NUCLEOTIDE SEQUENCE</scope>
    <source>
        <strain evidence="2">318</strain>
    </source>
</reference>
<keyword evidence="3" id="KW-1185">Reference proteome</keyword>
<dbReference type="STRING" id="408015.SXIM_28900"/>
<name>A0A0F7FV25_9ACTN</name>
<dbReference type="HOGENOM" id="CLU_2940094_0_0_11"/>
<feature type="region of interest" description="Disordered" evidence="1">
    <location>
        <begin position="1"/>
        <end position="60"/>
    </location>
</feature>
<dbReference type="EMBL" id="CP009922">
    <property type="protein sequence ID" value="AKG44274.1"/>
    <property type="molecule type" value="Genomic_DNA"/>
</dbReference>
<dbReference type="Proteomes" id="UP000034034">
    <property type="component" value="Chromosome"/>
</dbReference>
<evidence type="ECO:0000313" key="3">
    <source>
        <dbReference type="Proteomes" id="UP000034034"/>
    </source>
</evidence>
<dbReference type="AlphaFoldDB" id="A0A0F7FV25"/>
<accession>A0A0F7FV25</accession>
<sequence length="60" mass="6295">MEGREGGVHAPFPQTPGRPFPRGAVGPFRRPSRCTRTPVRSNAAPAGTHSGCGSHDPLFA</sequence>
<evidence type="ECO:0000313" key="2">
    <source>
        <dbReference type="EMBL" id="AKG44274.1"/>
    </source>
</evidence>
<evidence type="ECO:0000256" key="1">
    <source>
        <dbReference type="SAM" id="MobiDB-lite"/>
    </source>
</evidence>
<dbReference type="KEGG" id="sxi:SXIM_28900"/>
<organism evidence="2 3">
    <name type="scientific">Streptomyces xiamenensis</name>
    <dbReference type="NCBI Taxonomy" id="408015"/>
    <lineage>
        <taxon>Bacteria</taxon>
        <taxon>Bacillati</taxon>
        <taxon>Actinomycetota</taxon>
        <taxon>Actinomycetes</taxon>
        <taxon>Kitasatosporales</taxon>
        <taxon>Streptomycetaceae</taxon>
        <taxon>Streptomyces</taxon>
    </lineage>
</organism>
<dbReference type="PATRIC" id="fig|408015.6.peg.2927"/>
<gene>
    <name evidence="2" type="ORF">SXIM_28900</name>
</gene>
<proteinExistence type="predicted"/>
<protein>
    <submittedName>
        <fullName evidence="2">Uncharacterized protein</fullName>
    </submittedName>
</protein>